<feature type="transmembrane region" description="Helical" evidence="8">
    <location>
        <begin position="415"/>
        <end position="440"/>
    </location>
</feature>
<gene>
    <name evidence="10" type="ORF">DMT42_15550</name>
</gene>
<evidence type="ECO:0000256" key="5">
    <source>
        <dbReference type="ARBA" id="ARBA00022989"/>
    </source>
</evidence>
<feature type="transmembrane region" description="Helical" evidence="8">
    <location>
        <begin position="452"/>
        <end position="473"/>
    </location>
</feature>
<dbReference type="InterPro" id="IPR036259">
    <property type="entry name" value="MFS_trans_sf"/>
</dbReference>
<dbReference type="InterPro" id="IPR011701">
    <property type="entry name" value="MFS"/>
</dbReference>
<organism evidence="10 11">
    <name type="scientific">Streptomyces actuosus</name>
    <dbReference type="NCBI Taxonomy" id="1885"/>
    <lineage>
        <taxon>Bacteria</taxon>
        <taxon>Bacillati</taxon>
        <taxon>Actinomycetota</taxon>
        <taxon>Actinomycetes</taxon>
        <taxon>Kitasatosporales</taxon>
        <taxon>Streptomycetaceae</taxon>
        <taxon>Streptomyces</taxon>
    </lineage>
</organism>
<sequence length="521" mass="53689">MSRRSAASVGKYTASRSAVLGGIRPTSFTPHRSKTVFPQIVCPPPIPFVCSPIICSQMIGMEMEKEMGMFTPHGRRRLALLLLCTAVFLDSMDLSLMGVALPAIGRDLSLSEDTLQWLVSGYAVTYGGFLLLGGRLADLLGRRRMFLLSLAVFAAASLVGGVLSDGWPLVVTRVVKGLAAALTAPAALSLITTTFTEETQRTRALGVYALAGATGYSGGLIASGLLTEVSWRLVFFLPVPIALLVLLVAPMALPDDGRPDSAGRRFDAVGAVMVTAGVLSLVYALTETSLTAGVAAALLLAGFVLAERRQRFPLVPLGVFRSRAVSGANLAALAWACATIGWQFAAVLYLQQVRGYGALATGLGIVPMGAAIMVTAKVAGRPIARWGLGRTATAGMLVQAAGILLFLRAGTDTAYAWVLLPALVVHGIGNGLSFPSLNIAAVGALPEDQQGLASGLITSAVQIGAGIGVAVLASVMSSAGPGIDGYRAAFLVAGCFSLAGAALAHTGLRARTRGTEAPATV</sequence>
<feature type="transmembrane region" description="Helical" evidence="8">
    <location>
        <begin position="233"/>
        <end position="253"/>
    </location>
</feature>
<evidence type="ECO:0000256" key="6">
    <source>
        <dbReference type="ARBA" id="ARBA00023136"/>
    </source>
</evidence>
<dbReference type="Gene3D" id="1.20.1250.20">
    <property type="entry name" value="MFS general substrate transporter like domains"/>
    <property type="match status" value="1"/>
</dbReference>
<feature type="transmembrane region" description="Helical" evidence="8">
    <location>
        <begin position="388"/>
        <end position="409"/>
    </location>
</feature>
<keyword evidence="6 8" id="KW-0472">Membrane</keyword>
<dbReference type="PANTHER" id="PTHR42718:SF46">
    <property type="entry name" value="BLR6921 PROTEIN"/>
    <property type="match status" value="1"/>
</dbReference>
<keyword evidence="11" id="KW-1185">Reference proteome</keyword>
<name>A0A2U9P354_STRAS</name>
<dbReference type="GO" id="GO:0046677">
    <property type="term" value="P:response to antibiotic"/>
    <property type="evidence" value="ECO:0007669"/>
    <property type="project" value="UniProtKB-KW"/>
</dbReference>
<evidence type="ECO:0000313" key="10">
    <source>
        <dbReference type="EMBL" id="AWT43591.1"/>
    </source>
</evidence>
<dbReference type="Proteomes" id="UP000247634">
    <property type="component" value="Chromosome"/>
</dbReference>
<proteinExistence type="predicted"/>
<dbReference type="SUPFAM" id="SSF103473">
    <property type="entry name" value="MFS general substrate transporter"/>
    <property type="match status" value="1"/>
</dbReference>
<dbReference type="Gene3D" id="1.20.1720.10">
    <property type="entry name" value="Multidrug resistance protein D"/>
    <property type="match status" value="1"/>
</dbReference>
<dbReference type="GO" id="GO:0022857">
    <property type="term" value="F:transmembrane transporter activity"/>
    <property type="evidence" value="ECO:0007669"/>
    <property type="project" value="InterPro"/>
</dbReference>
<dbReference type="CDD" id="cd17321">
    <property type="entry name" value="MFS_MMR_MDR_like"/>
    <property type="match status" value="1"/>
</dbReference>
<feature type="transmembrane region" description="Helical" evidence="8">
    <location>
        <begin position="290"/>
        <end position="306"/>
    </location>
</feature>
<feature type="transmembrane region" description="Helical" evidence="8">
    <location>
        <begin position="78"/>
        <end position="103"/>
    </location>
</feature>
<feature type="transmembrane region" description="Helical" evidence="8">
    <location>
        <begin position="485"/>
        <end position="504"/>
    </location>
</feature>
<feature type="transmembrane region" description="Helical" evidence="8">
    <location>
        <begin position="115"/>
        <end position="133"/>
    </location>
</feature>
<feature type="transmembrane region" description="Helical" evidence="8">
    <location>
        <begin position="265"/>
        <end position="284"/>
    </location>
</feature>
<feature type="domain" description="Major facilitator superfamily (MFS) profile" evidence="9">
    <location>
        <begin position="79"/>
        <end position="512"/>
    </location>
</feature>
<evidence type="ECO:0000256" key="2">
    <source>
        <dbReference type="ARBA" id="ARBA00022448"/>
    </source>
</evidence>
<evidence type="ECO:0000256" key="4">
    <source>
        <dbReference type="ARBA" id="ARBA00022692"/>
    </source>
</evidence>
<dbReference type="PANTHER" id="PTHR42718">
    <property type="entry name" value="MAJOR FACILITATOR SUPERFAMILY MULTIDRUG TRANSPORTER MFSC"/>
    <property type="match status" value="1"/>
</dbReference>
<evidence type="ECO:0000313" key="11">
    <source>
        <dbReference type="Proteomes" id="UP000247634"/>
    </source>
</evidence>
<evidence type="ECO:0000259" key="9">
    <source>
        <dbReference type="PROSITE" id="PS50850"/>
    </source>
</evidence>
<dbReference type="PROSITE" id="PS00216">
    <property type="entry name" value="SUGAR_TRANSPORT_1"/>
    <property type="match status" value="1"/>
</dbReference>
<feature type="transmembrane region" description="Helical" evidence="8">
    <location>
        <begin position="327"/>
        <end position="350"/>
    </location>
</feature>
<dbReference type="EMBL" id="CP029788">
    <property type="protein sequence ID" value="AWT43591.1"/>
    <property type="molecule type" value="Genomic_DNA"/>
</dbReference>
<keyword evidence="4 8" id="KW-0812">Transmembrane</keyword>
<keyword evidence="5 8" id="KW-1133">Transmembrane helix</keyword>
<reference evidence="10 11" key="1">
    <citation type="submission" date="2018-06" db="EMBL/GenBank/DDBJ databases">
        <title>The complete genome sequence of a nosiheptide producer Streptomyces actuosus ATCC 25421: deducing the ability of producing a new class III lantibiotics.</title>
        <authorList>
            <person name="Liu W."/>
            <person name="Sun F."/>
            <person name="Hu Y."/>
        </authorList>
    </citation>
    <scope>NUCLEOTIDE SEQUENCE [LARGE SCALE GENOMIC DNA]</scope>
    <source>
        <strain evidence="10 11">ATCC 25421</strain>
    </source>
</reference>
<accession>A0A2U9P354</accession>
<evidence type="ECO:0000256" key="1">
    <source>
        <dbReference type="ARBA" id="ARBA00004651"/>
    </source>
</evidence>
<feature type="transmembrane region" description="Helical" evidence="8">
    <location>
        <begin position="207"/>
        <end position="227"/>
    </location>
</feature>
<dbReference type="GO" id="GO:0005886">
    <property type="term" value="C:plasma membrane"/>
    <property type="evidence" value="ECO:0007669"/>
    <property type="project" value="UniProtKB-SubCell"/>
</dbReference>
<evidence type="ECO:0000256" key="8">
    <source>
        <dbReference type="SAM" id="Phobius"/>
    </source>
</evidence>
<feature type="transmembrane region" description="Helical" evidence="8">
    <location>
        <begin position="145"/>
        <end position="163"/>
    </location>
</feature>
<protein>
    <submittedName>
        <fullName evidence="10">MFS transporter</fullName>
    </submittedName>
</protein>
<dbReference type="InterPro" id="IPR020846">
    <property type="entry name" value="MFS_dom"/>
</dbReference>
<keyword evidence="2" id="KW-0813">Transport</keyword>
<dbReference type="PROSITE" id="PS50850">
    <property type="entry name" value="MFS"/>
    <property type="match status" value="1"/>
</dbReference>
<dbReference type="KEGG" id="sact:DMT42_15550"/>
<dbReference type="InterPro" id="IPR005829">
    <property type="entry name" value="Sugar_transporter_CS"/>
</dbReference>
<keyword evidence="7" id="KW-0046">Antibiotic resistance</keyword>
<evidence type="ECO:0000256" key="7">
    <source>
        <dbReference type="ARBA" id="ARBA00023251"/>
    </source>
</evidence>
<dbReference type="AlphaFoldDB" id="A0A2U9P354"/>
<dbReference type="OrthoDB" id="7375466at2"/>
<comment type="subcellular location">
    <subcellularLocation>
        <location evidence="1">Cell membrane</location>
        <topology evidence="1">Multi-pass membrane protein</topology>
    </subcellularLocation>
</comment>
<feature type="transmembrane region" description="Helical" evidence="8">
    <location>
        <begin position="356"/>
        <end position="376"/>
    </location>
</feature>
<feature type="transmembrane region" description="Helical" evidence="8">
    <location>
        <begin position="175"/>
        <end position="195"/>
    </location>
</feature>
<dbReference type="Pfam" id="PF07690">
    <property type="entry name" value="MFS_1"/>
    <property type="match status" value="1"/>
</dbReference>
<evidence type="ECO:0000256" key="3">
    <source>
        <dbReference type="ARBA" id="ARBA00022475"/>
    </source>
</evidence>
<keyword evidence="3" id="KW-1003">Cell membrane</keyword>